<dbReference type="GO" id="GO:0080120">
    <property type="term" value="P:CAAX-box protein maturation"/>
    <property type="evidence" value="ECO:0007669"/>
    <property type="project" value="UniProtKB-ARBA"/>
</dbReference>
<evidence type="ECO:0000313" key="3">
    <source>
        <dbReference type="EMBL" id="ARS89170.1"/>
    </source>
</evidence>
<evidence type="ECO:0000313" key="4">
    <source>
        <dbReference type="Proteomes" id="UP000250088"/>
    </source>
</evidence>
<dbReference type="PANTHER" id="PTHR36435">
    <property type="entry name" value="SLR1288 PROTEIN"/>
    <property type="match status" value="1"/>
</dbReference>
<dbReference type="EMBL" id="CP019893">
    <property type="protein sequence ID" value="ARS89170.1"/>
    <property type="molecule type" value="Genomic_DNA"/>
</dbReference>
<dbReference type="Pfam" id="PF02517">
    <property type="entry name" value="Rce1-like"/>
    <property type="match status" value="1"/>
</dbReference>
<dbReference type="InterPro" id="IPR052710">
    <property type="entry name" value="CAAX_protease"/>
</dbReference>
<accession>A0A2Z2HQ11</accession>
<feature type="transmembrane region" description="Helical" evidence="1">
    <location>
        <begin position="101"/>
        <end position="123"/>
    </location>
</feature>
<feature type="transmembrane region" description="Helical" evidence="1">
    <location>
        <begin position="174"/>
        <end position="196"/>
    </location>
</feature>
<evidence type="ECO:0000256" key="1">
    <source>
        <dbReference type="SAM" id="Phobius"/>
    </source>
</evidence>
<feature type="domain" description="CAAX prenyl protease 2/Lysostaphin resistance protein A-like" evidence="2">
    <location>
        <begin position="142"/>
        <end position="242"/>
    </location>
</feature>
<proteinExistence type="predicted"/>
<protein>
    <submittedName>
        <fullName evidence="3">Abortive phage infection protein</fullName>
    </submittedName>
</protein>
<sequence length="275" mass="29032">MDTPQRSSSSTPTGGPITAVLVAIGLSAFGIAATQVTTAPAFLLEPGLATAPGEAPVSVRTLFFVLNFLGFVLAGAIYLAVTNRGWDYVDLRVPTVRDWLYVVGGIGVSILFYVVVALLLTVIDLPASENQVVEFIGGDPEMVLIMIAIVFFVNAPAEEFLFRNVVQKRLYDAFSRMQAVVGASLIFALVHLPVYVINADSALATAVSLTVVFGGSLIFGYLYAKTDNLVAPTAAHAAFNAVQFALLYLGMVLDLESVESTPTGLLAAVGPVVGW</sequence>
<organism evidence="3 4">
    <name type="scientific">Natrarchaeobaculum aegyptiacum</name>
    <dbReference type="NCBI Taxonomy" id="745377"/>
    <lineage>
        <taxon>Archaea</taxon>
        <taxon>Methanobacteriati</taxon>
        <taxon>Methanobacteriota</taxon>
        <taxon>Stenosarchaea group</taxon>
        <taxon>Halobacteria</taxon>
        <taxon>Halobacteriales</taxon>
        <taxon>Natrialbaceae</taxon>
        <taxon>Natrarchaeobaculum</taxon>
    </lineage>
</organism>
<feature type="transmembrane region" description="Helical" evidence="1">
    <location>
        <begin position="143"/>
        <end position="162"/>
    </location>
</feature>
<keyword evidence="1" id="KW-0472">Membrane</keyword>
<dbReference type="OrthoDB" id="275779at2157"/>
<dbReference type="AlphaFoldDB" id="A0A2Z2HQ11"/>
<feature type="transmembrane region" description="Helical" evidence="1">
    <location>
        <begin position="20"/>
        <end position="42"/>
    </location>
</feature>
<dbReference type="GO" id="GO:0004175">
    <property type="term" value="F:endopeptidase activity"/>
    <property type="evidence" value="ECO:0007669"/>
    <property type="project" value="UniProtKB-ARBA"/>
</dbReference>
<dbReference type="PANTHER" id="PTHR36435:SF1">
    <property type="entry name" value="CAAX AMINO TERMINAL PROTEASE FAMILY PROTEIN"/>
    <property type="match status" value="1"/>
</dbReference>
<keyword evidence="4" id="KW-1185">Reference proteome</keyword>
<name>A0A2Z2HQ11_9EURY</name>
<gene>
    <name evidence="3" type="ORF">B1756_04980</name>
</gene>
<dbReference type="GeneID" id="32893413"/>
<dbReference type="KEGG" id="naj:B1756_04980"/>
<feature type="transmembrane region" description="Helical" evidence="1">
    <location>
        <begin position="202"/>
        <end position="222"/>
    </location>
</feature>
<keyword evidence="1" id="KW-1133">Transmembrane helix</keyword>
<dbReference type="RefSeq" id="WP_086887551.1">
    <property type="nucleotide sequence ID" value="NZ_CP019893.1"/>
</dbReference>
<dbReference type="InterPro" id="IPR003675">
    <property type="entry name" value="Rce1/LyrA-like_dom"/>
</dbReference>
<dbReference type="Proteomes" id="UP000250088">
    <property type="component" value="Chromosome"/>
</dbReference>
<reference evidence="4" key="1">
    <citation type="submission" date="2017-02" db="EMBL/GenBank/DDBJ databases">
        <title>Natronthermophilus aegyptiacus gen. nov.,sp. nov., an aerobic, extremely halophilic alkalithermophilic archaeon isolated from the athalassohaline Wadi An Natrun, Egypt.</title>
        <authorList>
            <person name="Zhao B."/>
        </authorList>
    </citation>
    <scope>NUCLEOTIDE SEQUENCE [LARGE SCALE GENOMIC DNA]</scope>
    <source>
        <strain evidence="4">JW/NM-HA 15</strain>
    </source>
</reference>
<keyword evidence="1" id="KW-0812">Transmembrane</keyword>
<feature type="transmembrane region" description="Helical" evidence="1">
    <location>
        <begin position="62"/>
        <end position="81"/>
    </location>
</feature>
<evidence type="ECO:0000259" key="2">
    <source>
        <dbReference type="Pfam" id="PF02517"/>
    </source>
</evidence>